<evidence type="ECO:0000313" key="2">
    <source>
        <dbReference type="Proteomes" id="UP000269945"/>
    </source>
</evidence>
<keyword evidence="2" id="KW-1185">Reference proteome</keyword>
<reference evidence="1 2" key="1">
    <citation type="submission" date="2018-10" db="EMBL/GenBank/DDBJ databases">
        <authorList>
            <person name="Ekblom R."/>
            <person name="Jareborg N."/>
        </authorList>
    </citation>
    <scope>NUCLEOTIDE SEQUENCE [LARGE SCALE GENOMIC DNA]</scope>
    <source>
        <tissue evidence="1">Muscle</tissue>
    </source>
</reference>
<organism evidence="1 2">
    <name type="scientific">Gulo gulo</name>
    <name type="common">Wolverine</name>
    <name type="synonym">Gluton</name>
    <dbReference type="NCBI Taxonomy" id="48420"/>
    <lineage>
        <taxon>Eukaryota</taxon>
        <taxon>Metazoa</taxon>
        <taxon>Chordata</taxon>
        <taxon>Craniata</taxon>
        <taxon>Vertebrata</taxon>
        <taxon>Euteleostomi</taxon>
        <taxon>Mammalia</taxon>
        <taxon>Eutheria</taxon>
        <taxon>Laurasiatheria</taxon>
        <taxon>Carnivora</taxon>
        <taxon>Caniformia</taxon>
        <taxon>Musteloidea</taxon>
        <taxon>Mustelidae</taxon>
        <taxon>Guloninae</taxon>
        <taxon>Gulo</taxon>
    </lineage>
</organism>
<evidence type="ECO:0000313" key="1">
    <source>
        <dbReference type="EMBL" id="VCX31535.1"/>
    </source>
</evidence>
<sequence>MVSFTVILRPFNHQLPW</sequence>
<dbReference type="Proteomes" id="UP000269945">
    <property type="component" value="Unassembled WGS sequence"/>
</dbReference>
<accession>A0A9X9M3W1</accession>
<protein>
    <submittedName>
        <fullName evidence="1">Uncharacterized protein</fullName>
    </submittedName>
</protein>
<dbReference type="AlphaFoldDB" id="A0A9X9M3W1"/>
<name>A0A9X9M3W1_GULGU</name>
<gene>
    <name evidence="1" type="ORF">BN2614_LOCUS1</name>
</gene>
<comment type="caution">
    <text evidence="1">The sequence shown here is derived from an EMBL/GenBank/DDBJ whole genome shotgun (WGS) entry which is preliminary data.</text>
</comment>
<dbReference type="EMBL" id="CYRY02041617">
    <property type="protein sequence ID" value="VCX31535.1"/>
    <property type="molecule type" value="Genomic_DNA"/>
</dbReference>
<proteinExistence type="predicted"/>